<evidence type="ECO:0000256" key="1">
    <source>
        <dbReference type="ARBA" id="ARBA00004370"/>
    </source>
</evidence>
<dbReference type="Proteomes" id="UP000708208">
    <property type="component" value="Unassembled WGS sequence"/>
</dbReference>
<accession>A0A8J2L7C7</accession>
<dbReference type="InterPro" id="IPR050549">
    <property type="entry name" value="MFS_Trehalose_Transporter"/>
</dbReference>
<dbReference type="Pfam" id="PF00083">
    <property type="entry name" value="Sugar_tr"/>
    <property type="match status" value="1"/>
</dbReference>
<feature type="transmembrane region" description="Helical" evidence="5">
    <location>
        <begin position="134"/>
        <end position="152"/>
    </location>
</feature>
<feature type="non-terminal residue" evidence="6">
    <location>
        <position position="1"/>
    </location>
</feature>
<evidence type="ECO:0000256" key="2">
    <source>
        <dbReference type="ARBA" id="ARBA00022692"/>
    </source>
</evidence>
<name>A0A8J2L7C7_9HEXA</name>
<dbReference type="OrthoDB" id="6612291at2759"/>
<feature type="transmembrane region" description="Helical" evidence="5">
    <location>
        <begin position="65"/>
        <end position="85"/>
    </location>
</feature>
<organism evidence="6 7">
    <name type="scientific">Allacma fusca</name>
    <dbReference type="NCBI Taxonomy" id="39272"/>
    <lineage>
        <taxon>Eukaryota</taxon>
        <taxon>Metazoa</taxon>
        <taxon>Ecdysozoa</taxon>
        <taxon>Arthropoda</taxon>
        <taxon>Hexapoda</taxon>
        <taxon>Collembola</taxon>
        <taxon>Symphypleona</taxon>
        <taxon>Sminthuridae</taxon>
        <taxon>Allacma</taxon>
    </lineage>
</organism>
<evidence type="ECO:0000313" key="7">
    <source>
        <dbReference type="Proteomes" id="UP000708208"/>
    </source>
</evidence>
<keyword evidence="4 5" id="KW-0472">Membrane</keyword>
<comment type="caution">
    <text evidence="6">The sequence shown here is derived from an EMBL/GenBank/DDBJ whole genome shotgun (WGS) entry which is preliminary data.</text>
</comment>
<dbReference type="EMBL" id="CAJVCH010384258">
    <property type="protein sequence ID" value="CAG7816994.1"/>
    <property type="molecule type" value="Genomic_DNA"/>
</dbReference>
<protein>
    <submittedName>
        <fullName evidence="6">Uncharacterized protein</fullName>
    </submittedName>
</protein>
<reference evidence="6" key="1">
    <citation type="submission" date="2021-06" db="EMBL/GenBank/DDBJ databases">
        <authorList>
            <person name="Hodson N. C."/>
            <person name="Mongue J. A."/>
            <person name="Jaron S. K."/>
        </authorList>
    </citation>
    <scope>NUCLEOTIDE SEQUENCE</scope>
</reference>
<evidence type="ECO:0000256" key="3">
    <source>
        <dbReference type="ARBA" id="ARBA00022989"/>
    </source>
</evidence>
<evidence type="ECO:0000313" key="6">
    <source>
        <dbReference type="EMBL" id="CAG7816994.1"/>
    </source>
</evidence>
<dbReference type="GO" id="GO:0016020">
    <property type="term" value="C:membrane"/>
    <property type="evidence" value="ECO:0007669"/>
    <property type="project" value="UniProtKB-SubCell"/>
</dbReference>
<dbReference type="PANTHER" id="PTHR48021:SF1">
    <property type="entry name" value="GH07001P-RELATED"/>
    <property type="match status" value="1"/>
</dbReference>
<feature type="transmembrane region" description="Helical" evidence="5">
    <location>
        <begin position="92"/>
        <end position="114"/>
    </location>
</feature>
<evidence type="ECO:0000256" key="5">
    <source>
        <dbReference type="SAM" id="Phobius"/>
    </source>
</evidence>
<keyword evidence="3 5" id="KW-1133">Transmembrane helix</keyword>
<dbReference type="AlphaFoldDB" id="A0A8J2L7C7"/>
<dbReference type="InterPro" id="IPR005828">
    <property type="entry name" value="MFS_sugar_transport-like"/>
</dbReference>
<dbReference type="GO" id="GO:0022857">
    <property type="term" value="F:transmembrane transporter activity"/>
    <property type="evidence" value="ECO:0007669"/>
    <property type="project" value="InterPro"/>
</dbReference>
<gene>
    <name evidence="6" type="ORF">AFUS01_LOCUS27584</name>
</gene>
<sequence length="154" mass="16745">MATEKEAGLIGESLRNQYFTLAVWKPILIALALHFFLQISGVVAIVCYSVDVFKQVGGDTGHENLYMIIFGIVNLVASGVACLCVENAGRRLLMIASEASLILALLPLGVFLYLRDTAVVPTLQSWEWFPCACLILYITGYSFGVGPIPWVMGG</sequence>
<keyword evidence="7" id="KW-1185">Reference proteome</keyword>
<evidence type="ECO:0000256" key="4">
    <source>
        <dbReference type="ARBA" id="ARBA00023136"/>
    </source>
</evidence>
<comment type="subcellular location">
    <subcellularLocation>
        <location evidence="1">Membrane</location>
    </subcellularLocation>
</comment>
<dbReference type="PANTHER" id="PTHR48021">
    <property type="match status" value="1"/>
</dbReference>
<feature type="transmembrane region" description="Helical" evidence="5">
    <location>
        <begin position="21"/>
        <end position="45"/>
    </location>
</feature>
<proteinExistence type="predicted"/>
<keyword evidence="2 5" id="KW-0812">Transmembrane</keyword>